<dbReference type="InterPro" id="IPR047297">
    <property type="entry name" value="FXYD_motif"/>
</dbReference>
<dbReference type="Gene3D" id="1.20.5.780">
    <property type="entry name" value="Single helix bin"/>
    <property type="match status" value="1"/>
</dbReference>
<dbReference type="Proteomes" id="UP000007635">
    <property type="component" value="Chromosome XX"/>
</dbReference>
<evidence type="ECO:0000256" key="8">
    <source>
        <dbReference type="RuleBase" id="RU364131"/>
    </source>
</evidence>
<evidence type="ECO:0000313" key="11">
    <source>
        <dbReference type="Proteomes" id="UP000007635"/>
    </source>
</evidence>
<dbReference type="Pfam" id="PF02038">
    <property type="entry name" value="ATP1G1_PLM_MAT8"/>
    <property type="match status" value="1"/>
</dbReference>
<dbReference type="GO" id="GO:0006811">
    <property type="term" value="P:monoatomic ion transport"/>
    <property type="evidence" value="ECO:0007669"/>
    <property type="project" value="UniProtKB-KW"/>
</dbReference>
<keyword evidence="4 8" id="KW-0812">Transmembrane</keyword>
<evidence type="ECO:0000256" key="3">
    <source>
        <dbReference type="ARBA" id="ARBA00022448"/>
    </source>
</evidence>
<protein>
    <recommendedName>
        <fullName evidence="8">FXYD domain-containing ion transport regulator</fullName>
    </recommendedName>
</protein>
<evidence type="ECO:0000313" key="10">
    <source>
        <dbReference type="Ensembl" id="ENSGACP00000010248.2"/>
    </source>
</evidence>
<dbReference type="PANTHER" id="PTHR14132:SF23">
    <property type="entry name" value="FXYD DOMAIN-CONTAINING ION TRANSPORT REGULATOR"/>
    <property type="match status" value="1"/>
</dbReference>
<reference evidence="10 11" key="1">
    <citation type="journal article" date="2021" name="G3 (Bethesda)">
        <title>Improved contiguity of the threespine stickleback genome using long-read sequencing.</title>
        <authorList>
            <person name="Nath S."/>
            <person name="Shaw D.E."/>
            <person name="White M.A."/>
        </authorList>
    </citation>
    <scope>NUCLEOTIDE SEQUENCE [LARGE SCALE GENOMIC DNA]</scope>
    <source>
        <strain evidence="10 11">Lake Benthic</strain>
    </source>
</reference>
<feature type="transmembrane region" description="Helical" evidence="8">
    <location>
        <begin position="143"/>
        <end position="166"/>
    </location>
</feature>
<evidence type="ECO:0000256" key="2">
    <source>
        <dbReference type="ARBA" id="ARBA00005948"/>
    </source>
</evidence>
<evidence type="ECO:0000256" key="1">
    <source>
        <dbReference type="ARBA" id="ARBA00004167"/>
    </source>
</evidence>
<feature type="region of interest" description="Disordered" evidence="9">
    <location>
        <begin position="98"/>
        <end position="120"/>
    </location>
</feature>
<comment type="similarity">
    <text evidence="2 8">Belongs to the FXYD family.</text>
</comment>
<keyword evidence="6 8" id="KW-0406">Ion transport</keyword>
<dbReference type="GO" id="GO:0043269">
    <property type="term" value="P:regulation of monoatomic ion transport"/>
    <property type="evidence" value="ECO:0007669"/>
    <property type="project" value="InterPro"/>
</dbReference>
<dbReference type="InParanoid" id="G3NY28"/>
<proteinExistence type="inferred from homology"/>
<keyword evidence="11" id="KW-1185">Reference proteome</keyword>
<dbReference type="AlphaFoldDB" id="G3NY28"/>
<feature type="compositionally biased region" description="Polar residues" evidence="9">
    <location>
        <begin position="104"/>
        <end position="115"/>
    </location>
</feature>
<comment type="subcellular location">
    <subcellularLocation>
        <location evidence="1">Membrane</location>
        <topology evidence="1">Single-pass membrane protein</topology>
    </subcellularLocation>
</comment>
<feature type="compositionally biased region" description="Polar residues" evidence="9">
    <location>
        <begin position="75"/>
        <end position="93"/>
    </location>
</feature>
<keyword evidence="3 8" id="KW-0813">Transport</keyword>
<evidence type="ECO:0000256" key="9">
    <source>
        <dbReference type="SAM" id="MobiDB-lite"/>
    </source>
</evidence>
<dbReference type="PANTHER" id="PTHR14132">
    <property type="entry name" value="SODIUM/POTASSIUM-TRANSPORTING ATPASE SUBUNIT GAMMA"/>
    <property type="match status" value="1"/>
</dbReference>
<dbReference type="InterPro" id="IPR000272">
    <property type="entry name" value="Ion-transport_regulator_FXYD"/>
</dbReference>
<feature type="compositionally biased region" description="Low complexity" evidence="9">
    <location>
        <begin position="185"/>
        <end position="195"/>
    </location>
</feature>
<dbReference type="Ensembl" id="ENSGACT00000010270.2">
    <property type="protein sequence ID" value="ENSGACP00000010248.2"/>
    <property type="gene ID" value="ENSGACG00000007723.2"/>
</dbReference>
<dbReference type="CDD" id="cd20323">
    <property type="entry name" value="FXYD_FXYD5"/>
    <property type="match status" value="1"/>
</dbReference>
<name>G3NY28_GASAC</name>
<reference evidence="10" key="2">
    <citation type="submission" date="2025-08" db="UniProtKB">
        <authorList>
            <consortium name="Ensembl"/>
        </authorList>
    </citation>
    <scope>IDENTIFICATION</scope>
</reference>
<dbReference type="GO" id="GO:0016020">
    <property type="term" value="C:membrane"/>
    <property type="evidence" value="ECO:0007669"/>
    <property type="project" value="UniProtKB-SubCell"/>
</dbReference>
<keyword evidence="7 8" id="KW-0472">Membrane</keyword>
<feature type="region of interest" description="Disordered" evidence="9">
    <location>
        <begin position="180"/>
        <end position="199"/>
    </location>
</feature>
<sequence length="245" mass="27584">MRMWMNLWTRAPHRMDTTIYSTQLAFFLFFMFNVTRAQIPTTANQMPTVSNNMTATTLATPALTGGDVGSRVTRDANSSLPSVNNHTTPSERMTTKFTRAPASPVTSSPSISVKPTKNGARKEEAWDPKWDEDFIYDYESLRYAGLSIAAVLFIVGIMVIGCGRACRLCRRHKRSPKLARTGVHSHSWTNKSSSSMISPIPVGQRRNQLLTHSTEIHVLQCELFPIKIVILLCNSQETFHFLELY</sequence>
<evidence type="ECO:0000256" key="6">
    <source>
        <dbReference type="ARBA" id="ARBA00023065"/>
    </source>
</evidence>
<dbReference type="GeneTree" id="ENSGT00530000068431"/>
<dbReference type="OMA" id="FMMLRVS"/>
<dbReference type="eggNOG" id="ENOG502SA05">
    <property type="taxonomic scope" value="Eukaryota"/>
</dbReference>
<dbReference type="PROSITE" id="PS01310">
    <property type="entry name" value="FXYD"/>
    <property type="match status" value="1"/>
</dbReference>
<evidence type="ECO:0000256" key="4">
    <source>
        <dbReference type="ARBA" id="ARBA00022692"/>
    </source>
</evidence>
<accession>G3NY28</accession>
<dbReference type="Bgee" id="ENSGACG00000007723">
    <property type="expression patterns" value="Expressed in head kidney and 13 other cell types or tissues"/>
</dbReference>
<reference evidence="10" key="3">
    <citation type="submission" date="2025-09" db="UniProtKB">
        <authorList>
            <consortium name="Ensembl"/>
        </authorList>
    </citation>
    <scope>IDENTIFICATION</scope>
</reference>
<feature type="region of interest" description="Disordered" evidence="9">
    <location>
        <begin position="74"/>
        <end position="93"/>
    </location>
</feature>
<evidence type="ECO:0000256" key="7">
    <source>
        <dbReference type="ARBA" id="ARBA00023136"/>
    </source>
</evidence>
<organism evidence="10 11">
    <name type="scientific">Gasterosteus aculeatus aculeatus</name>
    <name type="common">three-spined stickleback</name>
    <dbReference type="NCBI Taxonomy" id="481459"/>
    <lineage>
        <taxon>Eukaryota</taxon>
        <taxon>Metazoa</taxon>
        <taxon>Chordata</taxon>
        <taxon>Craniata</taxon>
        <taxon>Vertebrata</taxon>
        <taxon>Euteleostomi</taxon>
        <taxon>Actinopterygii</taxon>
        <taxon>Neopterygii</taxon>
        <taxon>Teleostei</taxon>
        <taxon>Neoteleostei</taxon>
        <taxon>Acanthomorphata</taxon>
        <taxon>Eupercaria</taxon>
        <taxon>Perciformes</taxon>
        <taxon>Cottioidei</taxon>
        <taxon>Gasterosteales</taxon>
        <taxon>Gasterosteidae</taxon>
        <taxon>Gasterosteus</taxon>
    </lineage>
</organism>
<dbReference type="GO" id="GO:0017080">
    <property type="term" value="F:sodium channel regulator activity"/>
    <property type="evidence" value="ECO:0007669"/>
    <property type="project" value="TreeGrafter"/>
</dbReference>
<keyword evidence="5 8" id="KW-1133">Transmembrane helix</keyword>
<evidence type="ECO:0000256" key="5">
    <source>
        <dbReference type="ARBA" id="ARBA00022989"/>
    </source>
</evidence>